<accession>A0ACB5PUD5</accession>
<gene>
    <name evidence="1" type="ORF">GCM10011375_29780</name>
</gene>
<name>A0ACB5PUD5_9BACT</name>
<sequence>MTPEIAPQPASSRRDFLKSAGCLTIAFVLGSGPNLLAGASRAADELPEILAKNPRINAWLEVLADGRVRVLTGKTEIGQGIRTAVAQLAAEELNLPMERVEVVLAETGRTPDERYTSGSASIESSGMSIRYAAAAARQQLLGLAAQQLRVKASLLRLTDGVIHTTDGKHRLTFTQLLKGKHLQGEVKLPVQLKARSEYRHVGKPVLRDDIERMVRAETVYVQDLRFQGMVHARVLRPASYGGQLAKLDTAAMQHQIPGLLKTVIDGSFVGFIAKKEYQAKQAQDYGIQHAQWTNGPNLPAKQPLPELLTTLPAITRRAVNKGDMSSFDTAKTALSPAAASLSARYFKPYLMHGSVGPSCAVALVDSEESLHIWTHSQGVYPLRATLAALLKIPPERIHVKAVPGSGCYGHNGADDVAADAALLARAYPGRHVRLQWSRDDEHAWEPYGSAMLMQLDARLDAEGRITHWQNNIWSDTHSTRPGGKPESLLAARLLAQPALPAPATEVSSAIYRNGEPLYAIPNQRLDAHYVQGPLRVSALRGLGAFGNVFALESFMDELALQAKQDPWEFRLRHLTDERAKAVIRRTREMIKNEKLAPGEGFGLGFAQYKNQAAYCAVVAKVHVAEEMGTIRALHLWAAIDAGETINPDGLKNQTEGGMIQASSWTLKEEVLFNEQHVTSRQWETYPIFRFDEVPAVTVAIIDRPNEKALGAGEAAQGPTSAALANAVFQACGKRIRSLPIRPEKLVQIKES</sequence>
<proteinExistence type="predicted"/>
<comment type="caution">
    <text evidence="1">The sequence shown here is derived from an EMBL/GenBank/DDBJ whole genome shotgun (WGS) entry which is preliminary data.</text>
</comment>
<evidence type="ECO:0000313" key="2">
    <source>
        <dbReference type="Proteomes" id="UP000605392"/>
    </source>
</evidence>
<organism evidence="1 2">
    <name type="scientific">Hymenobacter qilianensis</name>
    <dbReference type="NCBI Taxonomy" id="1385715"/>
    <lineage>
        <taxon>Bacteria</taxon>
        <taxon>Pseudomonadati</taxon>
        <taxon>Bacteroidota</taxon>
        <taxon>Cytophagia</taxon>
        <taxon>Cytophagales</taxon>
        <taxon>Hymenobacteraceae</taxon>
        <taxon>Hymenobacter</taxon>
    </lineage>
</organism>
<dbReference type="EMBL" id="BMFN01000003">
    <property type="protein sequence ID" value="GGF72681.1"/>
    <property type="molecule type" value="Genomic_DNA"/>
</dbReference>
<dbReference type="Proteomes" id="UP000605392">
    <property type="component" value="Unassembled WGS sequence"/>
</dbReference>
<evidence type="ECO:0000313" key="1">
    <source>
        <dbReference type="EMBL" id="GGF72681.1"/>
    </source>
</evidence>
<protein>
    <submittedName>
        <fullName evidence="1">Aldehyde dehydrogenase</fullName>
    </submittedName>
</protein>
<keyword evidence="2" id="KW-1185">Reference proteome</keyword>
<reference evidence="1 2" key="1">
    <citation type="journal article" date="2019" name="Int. J. Syst. Evol. Microbiol.">
        <title>The Global Catalogue of Microorganisms (GCM) 10K type strain sequencing project: providing services to taxonomists for standard genome sequencing and annotation.</title>
        <authorList>
            <consortium name="The Broad Institute Genomics Platform"/>
            <consortium name="The Broad Institute Genome Sequencing Center for Infectious Disease"/>
            <person name="Wu L."/>
            <person name="Ma J."/>
        </authorList>
    </citation>
    <scope>NUCLEOTIDE SEQUENCE [LARGE SCALE GENOMIC DNA]</scope>
    <source>
        <strain evidence="1 2">CGMCC 1.12720</strain>
    </source>
</reference>